<evidence type="ECO:0000259" key="2">
    <source>
        <dbReference type="Pfam" id="PF05305"/>
    </source>
</evidence>
<protein>
    <recommendedName>
        <fullName evidence="2">DUF732 domain-containing protein</fullName>
    </recommendedName>
</protein>
<proteinExistence type="predicted"/>
<feature type="domain" description="DUF732" evidence="2">
    <location>
        <begin position="28"/>
        <end position="96"/>
    </location>
</feature>
<organism evidence="3 4">
    <name type="scientific">Mycolicibacter virginiensis</name>
    <dbReference type="NCBI Taxonomy" id="1795032"/>
    <lineage>
        <taxon>Bacteria</taxon>
        <taxon>Bacillati</taxon>
        <taxon>Actinomycetota</taxon>
        <taxon>Actinomycetes</taxon>
        <taxon>Mycobacteriales</taxon>
        <taxon>Mycobacteriaceae</taxon>
        <taxon>Mycolicibacter</taxon>
    </lineage>
</organism>
<dbReference type="EMBL" id="PUEV01000012">
    <property type="protein sequence ID" value="PQM53725.1"/>
    <property type="molecule type" value="Genomic_DNA"/>
</dbReference>
<dbReference type="InterPro" id="IPR007969">
    <property type="entry name" value="DUF732"/>
</dbReference>
<feature type="signal peptide" evidence="1">
    <location>
        <begin position="1"/>
        <end position="27"/>
    </location>
</feature>
<reference evidence="3 4" key="1">
    <citation type="submission" date="2018-02" db="EMBL/GenBank/DDBJ databases">
        <title>Draft genome sequence of Mycobacterium virginiense isolated from mud of a swine farm in Japan.</title>
        <authorList>
            <person name="Ohya K."/>
        </authorList>
    </citation>
    <scope>NUCLEOTIDE SEQUENCE [LARGE SCALE GENOMIC DNA]</scope>
    <source>
        <strain evidence="3 4">GF75</strain>
    </source>
</reference>
<feature type="chain" id="PRO_5040856325" description="DUF732 domain-containing protein" evidence="1">
    <location>
        <begin position="28"/>
        <end position="102"/>
    </location>
</feature>
<dbReference type="Pfam" id="PF05305">
    <property type="entry name" value="DUF732"/>
    <property type="match status" value="1"/>
</dbReference>
<dbReference type="Proteomes" id="UP000237911">
    <property type="component" value="Unassembled WGS sequence"/>
</dbReference>
<keyword evidence="4" id="KW-1185">Reference proteome</keyword>
<comment type="caution">
    <text evidence="3">The sequence shown here is derived from an EMBL/GenBank/DDBJ whole genome shotgun (WGS) entry which is preliminary data.</text>
</comment>
<sequence length="102" mass="10141">MKRVVRAAGIGVAAAGLLLGTAGVAQADDASFISSIRGNGVRVASMNDSTLIGLGHIMCSSLREGSSLDTVAGFPAGILVDGHGIAVAAQHELCPDTLEGPK</sequence>
<gene>
    <name evidence="3" type="ORF">C5U48_02635</name>
</gene>
<evidence type="ECO:0000313" key="3">
    <source>
        <dbReference type="EMBL" id="PQM53725.1"/>
    </source>
</evidence>
<evidence type="ECO:0000313" key="4">
    <source>
        <dbReference type="Proteomes" id="UP000237911"/>
    </source>
</evidence>
<dbReference type="AlphaFoldDB" id="A0A9X7P043"/>
<evidence type="ECO:0000256" key="1">
    <source>
        <dbReference type="SAM" id="SignalP"/>
    </source>
</evidence>
<accession>A0A9X7P043</accession>
<dbReference type="RefSeq" id="WP_105294541.1">
    <property type="nucleotide sequence ID" value="NZ_PUEV01000012.1"/>
</dbReference>
<name>A0A9X7P043_9MYCO</name>
<keyword evidence="1" id="KW-0732">Signal</keyword>